<name>A0A8H9G424_9SPHI</name>
<dbReference type="Gene3D" id="3.40.50.11550">
    <property type="match status" value="1"/>
</dbReference>
<evidence type="ECO:0000259" key="1">
    <source>
        <dbReference type="Pfam" id="PF04187"/>
    </source>
</evidence>
<keyword evidence="3" id="KW-1185">Reference proteome</keyword>
<dbReference type="Pfam" id="PF04187">
    <property type="entry name" value="Cofac_haem_bdg"/>
    <property type="match status" value="1"/>
</dbReference>
<sequence>MKYFIFCLINLLTVLQLKAQETYIVYDRNGKEVGLEDIIKLAKDKPLIFFGELHDQTFAHQAEYDLLKGLFERYQQKVVIGMEMFEADVQPIIDEYFLSSINQKSFESESRIWKNYIEDYKPLVEFAKEHQLKLIATNVPRRYANTVYHQGMETLNQLSPYAKQFFPNLPIHVDTTLQIYKEMLDMMPGHSNANIIYSQALKDATMAHFIQLNNNSGSVFLHINGSYHSKNKQGILTYLNGFPIQKTITINSELSKKEGEYRDYSTSDFTIEPKITP</sequence>
<gene>
    <name evidence="2" type="ORF">GCM10011516_32240</name>
</gene>
<dbReference type="InterPro" id="IPR007314">
    <property type="entry name" value="Cofac_haem-bd_dom"/>
</dbReference>
<evidence type="ECO:0000313" key="3">
    <source>
        <dbReference type="Proteomes" id="UP000614460"/>
    </source>
</evidence>
<reference evidence="2" key="1">
    <citation type="journal article" date="2014" name="Int. J. Syst. Evol. Microbiol.">
        <title>Complete genome sequence of Corynebacterium casei LMG S-19264T (=DSM 44701T), isolated from a smear-ripened cheese.</title>
        <authorList>
            <consortium name="US DOE Joint Genome Institute (JGI-PGF)"/>
            <person name="Walter F."/>
            <person name="Albersmeier A."/>
            <person name="Kalinowski J."/>
            <person name="Ruckert C."/>
        </authorList>
    </citation>
    <scope>NUCLEOTIDE SEQUENCE</scope>
    <source>
        <strain evidence="2">CGMCC 1.15966</strain>
    </source>
</reference>
<dbReference type="AlphaFoldDB" id="A0A8H9G424"/>
<protein>
    <recommendedName>
        <fullName evidence="1">Haem-binding uptake Tiki superfamily ChaN domain-containing protein</fullName>
    </recommendedName>
</protein>
<evidence type="ECO:0000313" key="2">
    <source>
        <dbReference type="EMBL" id="GGE32060.1"/>
    </source>
</evidence>
<dbReference type="EMBL" id="BMKM01000012">
    <property type="protein sequence ID" value="GGE32060.1"/>
    <property type="molecule type" value="Genomic_DNA"/>
</dbReference>
<comment type="caution">
    <text evidence="2">The sequence shown here is derived from an EMBL/GenBank/DDBJ whole genome shotgun (WGS) entry which is preliminary data.</text>
</comment>
<dbReference type="CDD" id="cd14727">
    <property type="entry name" value="ChanN-like"/>
    <property type="match status" value="1"/>
</dbReference>
<dbReference type="SUPFAM" id="SSF159501">
    <property type="entry name" value="EreA/ChaN-like"/>
    <property type="match status" value="1"/>
</dbReference>
<accession>A0A8H9G424</accession>
<feature type="domain" description="Haem-binding uptake Tiki superfamily ChaN" evidence="1">
    <location>
        <begin position="40"/>
        <end position="239"/>
    </location>
</feature>
<proteinExistence type="predicted"/>
<organism evidence="2 3">
    <name type="scientific">Sphingobacterium cellulitidis</name>
    <dbReference type="NCBI Taxonomy" id="1768011"/>
    <lineage>
        <taxon>Bacteria</taxon>
        <taxon>Pseudomonadati</taxon>
        <taxon>Bacteroidota</taxon>
        <taxon>Sphingobacteriia</taxon>
        <taxon>Sphingobacteriales</taxon>
        <taxon>Sphingobacteriaceae</taxon>
        <taxon>Sphingobacterium</taxon>
    </lineage>
</organism>
<dbReference type="RefSeq" id="WP_182499606.1">
    <property type="nucleotide sequence ID" value="NZ_BMKM01000012.1"/>
</dbReference>
<reference evidence="2" key="2">
    <citation type="submission" date="2020-09" db="EMBL/GenBank/DDBJ databases">
        <authorList>
            <person name="Sun Q."/>
            <person name="Zhou Y."/>
        </authorList>
    </citation>
    <scope>NUCLEOTIDE SEQUENCE</scope>
    <source>
        <strain evidence="2">CGMCC 1.15966</strain>
    </source>
</reference>
<dbReference type="Proteomes" id="UP000614460">
    <property type="component" value="Unassembled WGS sequence"/>
</dbReference>